<dbReference type="EMBL" id="QJJU01000042">
    <property type="protein sequence ID" value="PXW99119.1"/>
    <property type="molecule type" value="Genomic_DNA"/>
</dbReference>
<dbReference type="InterPro" id="IPR050546">
    <property type="entry name" value="Glycosyl_Hydrlase_16"/>
</dbReference>
<dbReference type="Proteomes" id="UP000247781">
    <property type="component" value="Unassembled WGS sequence"/>
</dbReference>
<dbReference type="SUPFAM" id="SSF49899">
    <property type="entry name" value="Concanavalin A-like lectins/glucanases"/>
    <property type="match status" value="1"/>
</dbReference>
<reference evidence="3 4" key="2">
    <citation type="submission" date="2018-06" db="EMBL/GenBank/DDBJ databases">
        <title>Sequencing of bacterial isolates from soil warming experiment in Harvard Forest, Massachusetts, USA.</title>
        <authorList>
            <person name="Deangelis K.PhD."/>
        </authorList>
    </citation>
    <scope>NUCLEOTIDE SEQUENCE [LARGE SCALE GENOMIC DNA]</scope>
    <source>
        <strain evidence="3 4">GAS496</strain>
    </source>
</reference>
<dbReference type="GO" id="GO:0004553">
    <property type="term" value="F:hydrolase activity, hydrolyzing O-glycosyl compounds"/>
    <property type="evidence" value="ECO:0007669"/>
    <property type="project" value="InterPro"/>
</dbReference>
<evidence type="ECO:0000313" key="4">
    <source>
        <dbReference type="Proteomes" id="UP000247781"/>
    </source>
</evidence>
<evidence type="ECO:0000259" key="2">
    <source>
        <dbReference type="PROSITE" id="PS51762"/>
    </source>
</evidence>
<feature type="chain" id="PRO_5016407649" evidence="1">
    <location>
        <begin position="36"/>
        <end position="256"/>
    </location>
</feature>
<dbReference type="PROSITE" id="PS51762">
    <property type="entry name" value="GH16_2"/>
    <property type="match status" value="1"/>
</dbReference>
<proteinExistence type="predicted"/>
<dbReference type="Pfam" id="PF00722">
    <property type="entry name" value="Glyco_hydro_16"/>
    <property type="match status" value="1"/>
</dbReference>
<sequence>MSRTKYQSLLYRVAASWASALVVVVATPMVPEATAQPTGRCGATAANAQRWGDPVRDTEFDDWSALADWNVYDAEGHNGNGRRTPTAMSIDNGALTITGDPAGNSAGMAWLPGSLYGRWETCLRSPAGSANYHPVALLWPDSERWPTDGEIDFMEISDAPRQLVTNTIHHATLDPWVTYGPENQAAIPIDATQWHSWAVEWTSDHVSGYVDGKEWFRLTANIPSTPMHLCIQLDNFGGDISQGGRIMVDWAREYRL</sequence>
<gene>
    <name evidence="3" type="ORF">C8E89_1426</name>
</gene>
<evidence type="ECO:0000313" key="3">
    <source>
        <dbReference type="EMBL" id="PXW99119.1"/>
    </source>
</evidence>
<dbReference type="PANTHER" id="PTHR10963:SF60">
    <property type="entry name" value="GRAM-NEGATIVE BACTERIA-BINDING PROTEIN 1-RELATED"/>
    <property type="match status" value="1"/>
</dbReference>
<feature type="domain" description="GH16" evidence="2">
    <location>
        <begin position="49"/>
        <end position="256"/>
    </location>
</feature>
<keyword evidence="4" id="KW-1185">Reference proteome</keyword>
<feature type="signal peptide" evidence="1">
    <location>
        <begin position="1"/>
        <end position="35"/>
    </location>
</feature>
<dbReference type="InterPro" id="IPR013320">
    <property type="entry name" value="ConA-like_dom_sf"/>
</dbReference>
<name>A0A318HD39_9MYCO</name>
<accession>A0A318HD39</accession>
<dbReference type="GO" id="GO:0005975">
    <property type="term" value="P:carbohydrate metabolic process"/>
    <property type="evidence" value="ECO:0007669"/>
    <property type="project" value="InterPro"/>
</dbReference>
<dbReference type="RefSeq" id="WP_235658612.1">
    <property type="nucleotide sequence ID" value="NZ_QJJU01000042.1"/>
</dbReference>
<dbReference type="Gene3D" id="2.60.120.200">
    <property type="match status" value="1"/>
</dbReference>
<organism evidence="3 4">
    <name type="scientific">Mycolicibacterium moriokaense</name>
    <dbReference type="NCBI Taxonomy" id="39691"/>
    <lineage>
        <taxon>Bacteria</taxon>
        <taxon>Bacillati</taxon>
        <taxon>Actinomycetota</taxon>
        <taxon>Actinomycetes</taxon>
        <taxon>Mycobacteriales</taxon>
        <taxon>Mycobacteriaceae</taxon>
        <taxon>Mycolicibacterium</taxon>
    </lineage>
</organism>
<dbReference type="PANTHER" id="PTHR10963">
    <property type="entry name" value="GLYCOSYL HYDROLASE-RELATED"/>
    <property type="match status" value="1"/>
</dbReference>
<dbReference type="AlphaFoldDB" id="A0A318HD39"/>
<reference evidence="4" key="1">
    <citation type="submission" date="2018-05" db="EMBL/GenBank/DDBJ databases">
        <authorList>
            <person name="Deangelis K."/>
            <person name="Huntemann M."/>
            <person name="Clum A."/>
            <person name="Pillay M."/>
            <person name="Palaniappan K."/>
            <person name="Varghese N."/>
            <person name="Mikhailova N."/>
            <person name="Stamatis D."/>
            <person name="Reddy T."/>
            <person name="Daum C."/>
            <person name="Shapiro N."/>
            <person name="Ivanova N."/>
            <person name="Kyrpides N."/>
            <person name="Woyke T."/>
        </authorList>
    </citation>
    <scope>NUCLEOTIDE SEQUENCE [LARGE SCALE GENOMIC DNA]</scope>
    <source>
        <strain evidence="4">GAS496</strain>
    </source>
</reference>
<protein>
    <submittedName>
        <fullName evidence="3">Licheninase</fullName>
    </submittedName>
</protein>
<dbReference type="InterPro" id="IPR000757">
    <property type="entry name" value="Beta-glucanase-like"/>
</dbReference>
<keyword evidence="1" id="KW-0732">Signal</keyword>
<comment type="caution">
    <text evidence="3">The sequence shown here is derived from an EMBL/GenBank/DDBJ whole genome shotgun (WGS) entry which is preliminary data.</text>
</comment>
<dbReference type="CDD" id="cd00413">
    <property type="entry name" value="Glyco_hydrolase_16"/>
    <property type="match status" value="1"/>
</dbReference>
<evidence type="ECO:0000256" key="1">
    <source>
        <dbReference type="SAM" id="SignalP"/>
    </source>
</evidence>